<evidence type="ECO:0000313" key="3">
    <source>
        <dbReference type="EMBL" id="KIM44694.1"/>
    </source>
</evidence>
<protein>
    <recommendedName>
        <fullName evidence="2">CID domain-containing protein</fullName>
    </recommendedName>
</protein>
<feature type="domain" description="CID" evidence="2">
    <location>
        <begin position="1"/>
        <end position="152"/>
    </location>
</feature>
<evidence type="ECO:0000313" key="4">
    <source>
        <dbReference type="Proteomes" id="UP000053424"/>
    </source>
</evidence>
<accession>A0A0C3CKR6</accession>
<feature type="compositionally biased region" description="Polar residues" evidence="1">
    <location>
        <begin position="248"/>
        <end position="276"/>
    </location>
</feature>
<proteinExistence type="predicted"/>
<feature type="compositionally biased region" description="Basic and acidic residues" evidence="1">
    <location>
        <begin position="296"/>
        <end position="314"/>
    </location>
</feature>
<feature type="region of interest" description="Disordered" evidence="1">
    <location>
        <begin position="248"/>
        <end position="490"/>
    </location>
</feature>
<feature type="compositionally biased region" description="Basic and acidic residues" evidence="1">
    <location>
        <begin position="440"/>
        <end position="453"/>
    </location>
</feature>
<dbReference type="InterPro" id="IPR008942">
    <property type="entry name" value="ENTH_VHS"/>
</dbReference>
<dbReference type="SUPFAM" id="SSF48464">
    <property type="entry name" value="ENTH/VHS domain"/>
    <property type="match status" value="1"/>
</dbReference>
<dbReference type="CDD" id="cd16984">
    <property type="entry name" value="CID_Nrd1_like"/>
    <property type="match status" value="1"/>
</dbReference>
<feature type="compositionally biased region" description="Pro residues" evidence="1">
    <location>
        <begin position="423"/>
        <end position="435"/>
    </location>
</feature>
<gene>
    <name evidence="3" type="ORF">M413DRAFT_442649</name>
</gene>
<evidence type="ECO:0000259" key="2">
    <source>
        <dbReference type="PROSITE" id="PS51391"/>
    </source>
</evidence>
<evidence type="ECO:0000256" key="1">
    <source>
        <dbReference type="SAM" id="MobiDB-lite"/>
    </source>
</evidence>
<dbReference type="SMART" id="SM00582">
    <property type="entry name" value="RPR"/>
    <property type="match status" value="1"/>
</dbReference>
<dbReference type="Pfam" id="PF04818">
    <property type="entry name" value="CID"/>
    <property type="match status" value="1"/>
</dbReference>
<feature type="region of interest" description="Disordered" evidence="1">
    <location>
        <begin position="158"/>
        <end position="182"/>
    </location>
</feature>
<name>A0A0C3CKR6_HEBCY</name>
<dbReference type="Proteomes" id="UP000053424">
    <property type="component" value="Unassembled WGS sequence"/>
</dbReference>
<dbReference type="InterPro" id="IPR006569">
    <property type="entry name" value="CID_dom"/>
</dbReference>
<organism evidence="3 4">
    <name type="scientific">Hebeloma cylindrosporum</name>
    <dbReference type="NCBI Taxonomy" id="76867"/>
    <lineage>
        <taxon>Eukaryota</taxon>
        <taxon>Fungi</taxon>
        <taxon>Dikarya</taxon>
        <taxon>Basidiomycota</taxon>
        <taxon>Agaricomycotina</taxon>
        <taxon>Agaricomycetes</taxon>
        <taxon>Agaricomycetidae</taxon>
        <taxon>Agaricales</taxon>
        <taxon>Agaricineae</taxon>
        <taxon>Hymenogastraceae</taxon>
        <taxon>Hebeloma</taxon>
    </lineage>
</organism>
<feature type="compositionally biased region" description="Basic and acidic residues" evidence="1">
    <location>
        <begin position="396"/>
        <end position="416"/>
    </location>
</feature>
<dbReference type="AlphaFoldDB" id="A0A0C3CKR6"/>
<dbReference type="PROSITE" id="PS51391">
    <property type="entry name" value="CID"/>
    <property type="match status" value="1"/>
</dbReference>
<sequence>MSLSEEFETLLKEVVLAKRLSASKMNNLTDIAVRNMEHDTQLVSILYRTHKTLPTPAAKVSSLYVFDALSRAAKHHSMKHGLSGDAFTYPGNSASFLFKVGGVVEGLFQDMVTSGSVESKEKTKKILDIWVKGNTFPSTILSLLSNILKGTEKVLEPKAPSTVDPRISRQTTHTPPIPPPVQSPPIATMDPQATLLALLTQAAATTANIPLPQTPTNIMKGIPPPQLDAAQLAVIQQLAHTAASVPSVSQTLTPPEPVNVQNFPSSFGVNGSSHSPPRNEPPVMVKSEQKINGYRSPEREIRPDPHFDERDNMRGRYRGGIRGRGDRFAGRNWDPRDRDRYRDTDRDQSLPRPGRGRGGRSRSRSPPSRYTERRATRFPSPPRKPRAVSPQPWQPLRRDSHEPGKDEFGRDIRPESPKSPNQPSQPPPVPSPKPPSQTELPKDPRIPHTKSPDLDSNPGSSSNLLTNNISSNNPNVSTTTNSNSQGPMGMETFDLAKFDYTSPASWEALGELWQVTNGYLPSTEQLMQFVMTSASMLSEMTPALEFKKNASSSIPNAVTTGGKAWGGAFLGGAGYSNRSMHIEGGMGHDNGHDNGQGTDAVVLGERSDGGQAADPNSTSMFGVQNESASVSSSGRMQKVGDKWVFVRGTPVGFS</sequence>
<dbReference type="EMBL" id="KN831773">
    <property type="protein sequence ID" value="KIM44694.1"/>
    <property type="molecule type" value="Genomic_DNA"/>
</dbReference>
<reference evidence="3 4" key="1">
    <citation type="submission" date="2014-04" db="EMBL/GenBank/DDBJ databases">
        <authorList>
            <consortium name="DOE Joint Genome Institute"/>
            <person name="Kuo A."/>
            <person name="Gay G."/>
            <person name="Dore J."/>
            <person name="Kohler A."/>
            <person name="Nagy L.G."/>
            <person name="Floudas D."/>
            <person name="Copeland A."/>
            <person name="Barry K.W."/>
            <person name="Cichocki N."/>
            <person name="Veneault-Fourrey C."/>
            <person name="LaButti K."/>
            <person name="Lindquist E.A."/>
            <person name="Lipzen A."/>
            <person name="Lundell T."/>
            <person name="Morin E."/>
            <person name="Murat C."/>
            <person name="Sun H."/>
            <person name="Tunlid A."/>
            <person name="Henrissat B."/>
            <person name="Grigoriev I.V."/>
            <person name="Hibbett D.S."/>
            <person name="Martin F."/>
            <person name="Nordberg H.P."/>
            <person name="Cantor M.N."/>
            <person name="Hua S.X."/>
        </authorList>
    </citation>
    <scope>NUCLEOTIDE SEQUENCE [LARGE SCALE GENOMIC DNA]</scope>
    <source>
        <strain evidence="4">h7</strain>
    </source>
</reference>
<reference evidence="4" key="2">
    <citation type="submission" date="2015-01" db="EMBL/GenBank/DDBJ databases">
        <title>Evolutionary Origins and Diversification of the Mycorrhizal Mutualists.</title>
        <authorList>
            <consortium name="DOE Joint Genome Institute"/>
            <consortium name="Mycorrhizal Genomics Consortium"/>
            <person name="Kohler A."/>
            <person name="Kuo A."/>
            <person name="Nagy L.G."/>
            <person name="Floudas D."/>
            <person name="Copeland A."/>
            <person name="Barry K.W."/>
            <person name="Cichocki N."/>
            <person name="Veneault-Fourrey C."/>
            <person name="LaButti K."/>
            <person name="Lindquist E.A."/>
            <person name="Lipzen A."/>
            <person name="Lundell T."/>
            <person name="Morin E."/>
            <person name="Murat C."/>
            <person name="Riley R."/>
            <person name="Ohm R."/>
            <person name="Sun H."/>
            <person name="Tunlid A."/>
            <person name="Henrissat B."/>
            <person name="Grigoriev I.V."/>
            <person name="Hibbett D.S."/>
            <person name="Martin F."/>
        </authorList>
    </citation>
    <scope>NUCLEOTIDE SEQUENCE [LARGE SCALE GENOMIC DNA]</scope>
    <source>
        <strain evidence="4">h7</strain>
    </source>
</reference>
<keyword evidence="4" id="KW-1185">Reference proteome</keyword>
<dbReference type="OrthoDB" id="79367at2759"/>
<dbReference type="Gene3D" id="1.25.40.90">
    <property type="match status" value="1"/>
</dbReference>
<feature type="compositionally biased region" description="Basic and acidic residues" evidence="1">
    <location>
        <begin position="323"/>
        <end position="349"/>
    </location>
</feature>
<dbReference type="STRING" id="686832.A0A0C3CKR6"/>
<dbReference type="HOGENOM" id="CLU_018327_1_0_1"/>
<feature type="region of interest" description="Disordered" evidence="1">
    <location>
        <begin position="589"/>
        <end position="634"/>
    </location>
</feature>
<feature type="compositionally biased region" description="Basic residues" evidence="1">
    <location>
        <begin position="354"/>
        <end position="363"/>
    </location>
</feature>
<feature type="compositionally biased region" description="Polar residues" evidence="1">
    <location>
        <begin position="614"/>
        <end position="634"/>
    </location>
</feature>
<feature type="compositionally biased region" description="Low complexity" evidence="1">
    <location>
        <begin position="460"/>
        <end position="484"/>
    </location>
</feature>